<protein>
    <recommendedName>
        <fullName evidence="6">Acyl-homoserine-lactone synthase</fullName>
        <ecNumber evidence="6">2.3.1.184</ecNumber>
    </recommendedName>
    <alternativeName>
        <fullName evidence="6">Autoinducer synthesis protein</fullName>
    </alternativeName>
</protein>
<proteinExistence type="inferred from homology"/>
<keyword evidence="3 6" id="KW-0949">S-adenosyl-L-methionine</keyword>
<comment type="caution">
    <text evidence="7">The sequence shown here is derived from an EMBL/GenBank/DDBJ whole genome shotgun (WGS) entry which is preliminary data.</text>
</comment>
<evidence type="ECO:0000256" key="3">
    <source>
        <dbReference type="ARBA" id="ARBA00022691"/>
    </source>
</evidence>
<keyword evidence="8" id="KW-1185">Reference proteome</keyword>
<accession>A0ABU2EIZ8</accession>
<dbReference type="EMBL" id="JAVLSJ010000002">
    <property type="protein sequence ID" value="MDR9847835.1"/>
    <property type="molecule type" value="Genomic_DNA"/>
</dbReference>
<dbReference type="InterPro" id="IPR001690">
    <property type="entry name" value="Autoind_synthase"/>
</dbReference>
<keyword evidence="4 5" id="KW-0071">Autoinducer synthesis</keyword>
<evidence type="ECO:0000256" key="5">
    <source>
        <dbReference type="PROSITE-ProRule" id="PRU00533"/>
    </source>
</evidence>
<dbReference type="Proteomes" id="UP001246576">
    <property type="component" value="Unassembled WGS sequence"/>
</dbReference>
<keyword evidence="2 6" id="KW-0808">Transferase</keyword>
<dbReference type="SUPFAM" id="SSF55729">
    <property type="entry name" value="Acyl-CoA N-acyltransferases (Nat)"/>
    <property type="match status" value="1"/>
</dbReference>
<dbReference type="PANTHER" id="PTHR39322">
    <property type="entry name" value="ACYL-HOMOSERINE-LACTONE SYNTHASE"/>
    <property type="match status" value="1"/>
</dbReference>
<dbReference type="InterPro" id="IPR016181">
    <property type="entry name" value="Acyl_CoA_acyltransferase"/>
</dbReference>
<evidence type="ECO:0000256" key="6">
    <source>
        <dbReference type="RuleBase" id="RU361135"/>
    </source>
</evidence>
<evidence type="ECO:0000313" key="7">
    <source>
        <dbReference type="EMBL" id="MDR9847835.1"/>
    </source>
</evidence>
<sequence length="197" mass="21770">MEFVVGTQNILPKNLLSRMADFRYRVFVDMLGWKLPCEVGRELDQFDRDDTLYVVALRDGEMTGMARLLPTQRPYLLAEVFPQLMGEEALPSDASVWELSRFSAVDTALSGVGAQRQFSSPLAVALMQCVLVHAAQRGVRSLITVSPMGVERLLRRSGFCVRRAAAPVRVGGHLLFACWIEVPVIACGSGQPVLPYS</sequence>
<comment type="similarity">
    <text evidence="5 6">Belongs to the autoinducer synthase family.</text>
</comment>
<organism evidence="7 8">
    <name type="scientific">Herbaspirillum huttiense subsp. lycopersici</name>
    <dbReference type="NCBI Taxonomy" id="3074428"/>
    <lineage>
        <taxon>Bacteria</taxon>
        <taxon>Pseudomonadati</taxon>
        <taxon>Pseudomonadota</taxon>
        <taxon>Betaproteobacteria</taxon>
        <taxon>Burkholderiales</taxon>
        <taxon>Oxalobacteraceae</taxon>
        <taxon>Herbaspirillum</taxon>
    </lineage>
</organism>
<keyword evidence="1 5" id="KW-0673">Quorum sensing</keyword>
<dbReference type="EC" id="2.3.1.184" evidence="6"/>
<dbReference type="RefSeq" id="WP_310839742.1">
    <property type="nucleotide sequence ID" value="NZ_JAVLSJ010000002.1"/>
</dbReference>
<evidence type="ECO:0000313" key="8">
    <source>
        <dbReference type="Proteomes" id="UP001246576"/>
    </source>
</evidence>
<dbReference type="PRINTS" id="PR01549">
    <property type="entry name" value="AUTOINDCRSYN"/>
</dbReference>
<evidence type="ECO:0000256" key="1">
    <source>
        <dbReference type="ARBA" id="ARBA00022654"/>
    </source>
</evidence>
<reference evidence="7" key="1">
    <citation type="submission" date="2023-09" db="EMBL/GenBank/DDBJ databases">
        <title>Description of first Herbaspirillum huttiense subsp. nephrolepsisexaltata and Herbaspirillum huttiense subsp. lycopersicon.</title>
        <authorList>
            <person name="Poudel M."/>
            <person name="Sharma A."/>
            <person name="Goss E."/>
            <person name="Tapia J.H."/>
            <person name="Harmon C.M."/>
            <person name="Jones J.B."/>
        </authorList>
    </citation>
    <scope>NUCLEOTIDE SEQUENCE</scope>
    <source>
        <strain evidence="7">SE1</strain>
    </source>
</reference>
<dbReference type="Gene3D" id="3.40.630.30">
    <property type="match status" value="1"/>
</dbReference>
<name>A0ABU2EIZ8_9BURK</name>
<evidence type="ECO:0000256" key="4">
    <source>
        <dbReference type="ARBA" id="ARBA00022929"/>
    </source>
</evidence>
<comment type="catalytic activity">
    <reaction evidence="6">
        <text>a fatty acyl-[ACP] + S-adenosyl-L-methionine = an N-acyl-L-homoserine lactone + S-methyl-5'-thioadenosine + holo-[ACP] + H(+)</text>
        <dbReference type="Rhea" id="RHEA:10096"/>
        <dbReference type="Rhea" id="RHEA-COMP:9685"/>
        <dbReference type="Rhea" id="RHEA-COMP:14125"/>
        <dbReference type="ChEBI" id="CHEBI:15378"/>
        <dbReference type="ChEBI" id="CHEBI:17509"/>
        <dbReference type="ChEBI" id="CHEBI:55474"/>
        <dbReference type="ChEBI" id="CHEBI:59789"/>
        <dbReference type="ChEBI" id="CHEBI:64479"/>
        <dbReference type="ChEBI" id="CHEBI:138651"/>
        <dbReference type="EC" id="2.3.1.184"/>
    </reaction>
</comment>
<dbReference type="PANTHER" id="PTHR39322:SF1">
    <property type="entry name" value="ISOVALERYL-HOMOSERINE LACTONE SYNTHASE"/>
    <property type="match status" value="1"/>
</dbReference>
<evidence type="ECO:0000256" key="2">
    <source>
        <dbReference type="ARBA" id="ARBA00022679"/>
    </source>
</evidence>
<dbReference type="Pfam" id="PF00765">
    <property type="entry name" value="Autoind_synth"/>
    <property type="match status" value="1"/>
</dbReference>
<dbReference type="PROSITE" id="PS51187">
    <property type="entry name" value="AUTOINDUCER_SYNTH_2"/>
    <property type="match status" value="1"/>
</dbReference>
<gene>
    <name evidence="7" type="ORF">RI048_06370</name>
</gene>